<dbReference type="HAMAP" id="MF_00315">
    <property type="entry name" value="DXP_synth"/>
    <property type="match status" value="1"/>
</dbReference>
<dbReference type="Pfam" id="PF02779">
    <property type="entry name" value="Transket_pyr"/>
    <property type="match status" value="1"/>
</dbReference>
<dbReference type="InterPro" id="IPR005475">
    <property type="entry name" value="Transketolase-like_Pyr-bd"/>
</dbReference>
<protein>
    <recommendedName>
        <fullName evidence="10">1-deoxy-D-xylulose-5-phosphate synthase</fullName>
        <ecNumber evidence="10">2.2.1.7</ecNumber>
    </recommendedName>
    <alternativeName>
        <fullName evidence="10">1-deoxyxylulose-5-phosphate synthase</fullName>
        <shortName evidence="10">DXP synthase</shortName>
        <shortName evidence="10">DXPS</shortName>
    </alternativeName>
</protein>
<dbReference type="GO" id="GO:0009228">
    <property type="term" value="P:thiamine biosynthetic process"/>
    <property type="evidence" value="ECO:0007669"/>
    <property type="project" value="UniProtKB-UniRule"/>
</dbReference>
<dbReference type="SUPFAM" id="SSF52518">
    <property type="entry name" value="Thiamin diphosphate-binding fold (THDP-binding)"/>
    <property type="match status" value="1"/>
</dbReference>
<dbReference type="SUPFAM" id="SSF52922">
    <property type="entry name" value="TK C-terminal domain-like"/>
    <property type="match status" value="1"/>
</dbReference>
<keyword evidence="8 10" id="KW-0786">Thiamine pyrophosphate</keyword>
<feature type="binding site" evidence="10">
    <location>
        <begin position="148"/>
        <end position="149"/>
    </location>
    <ligand>
        <name>thiamine diphosphate</name>
        <dbReference type="ChEBI" id="CHEBI:58937"/>
    </ligand>
</feature>
<dbReference type="PROSITE" id="PS00801">
    <property type="entry name" value="TRANSKETOLASE_1"/>
    <property type="match status" value="1"/>
</dbReference>
<dbReference type="UniPathway" id="UPA00064">
    <property type="reaction ID" value="UER00091"/>
</dbReference>
<dbReference type="PANTHER" id="PTHR43322:SF5">
    <property type="entry name" value="1-DEOXY-D-XYLULOSE-5-PHOSPHATE SYNTHASE, CHLOROPLASTIC"/>
    <property type="match status" value="1"/>
</dbReference>
<comment type="function">
    <text evidence="10">Catalyzes the acyloin condensation reaction between C atoms 2 and 3 of pyruvate and glyceraldehyde 3-phosphate to yield 1-deoxy-D-xylulose-5-phosphate (DXP).</text>
</comment>
<dbReference type="InterPro" id="IPR009014">
    <property type="entry name" value="Transketo_C/PFOR_II"/>
</dbReference>
<keyword evidence="9 10" id="KW-0414">Isoprene biosynthesis</keyword>
<evidence type="ECO:0000256" key="4">
    <source>
        <dbReference type="ARBA" id="ARBA00022679"/>
    </source>
</evidence>
<feature type="domain" description="Transketolase-like pyrimidine-binding" evidence="11">
    <location>
        <begin position="317"/>
        <end position="481"/>
    </location>
</feature>
<dbReference type="RefSeq" id="WP_200779398.1">
    <property type="nucleotide sequence ID" value="NZ_FRAI01000005.1"/>
</dbReference>
<dbReference type="PANTHER" id="PTHR43322">
    <property type="entry name" value="1-D-DEOXYXYLULOSE 5-PHOSPHATE SYNTHASE-RELATED"/>
    <property type="match status" value="1"/>
</dbReference>
<evidence type="ECO:0000256" key="5">
    <source>
        <dbReference type="ARBA" id="ARBA00022723"/>
    </source>
</evidence>
<dbReference type="GO" id="GO:0030976">
    <property type="term" value="F:thiamine pyrophosphate binding"/>
    <property type="evidence" value="ECO:0007669"/>
    <property type="project" value="UniProtKB-UniRule"/>
</dbReference>
<evidence type="ECO:0000256" key="2">
    <source>
        <dbReference type="ARBA" id="ARBA00011081"/>
    </source>
</evidence>
<keyword evidence="13" id="KW-1185">Reference proteome</keyword>
<proteinExistence type="inferred from homology"/>
<dbReference type="Pfam" id="PF13292">
    <property type="entry name" value="DXP_synthase_N"/>
    <property type="match status" value="1"/>
</dbReference>
<dbReference type="Proteomes" id="UP000243547">
    <property type="component" value="Unassembled WGS sequence"/>
</dbReference>
<dbReference type="Gene3D" id="3.40.50.970">
    <property type="match status" value="2"/>
</dbReference>
<feature type="binding site" evidence="10">
    <location>
        <position position="288"/>
    </location>
    <ligand>
        <name>thiamine diphosphate</name>
        <dbReference type="ChEBI" id="CHEBI:58937"/>
    </ligand>
</feature>
<dbReference type="InterPro" id="IPR005477">
    <property type="entry name" value="Dxylulose-5-P_synthase"/>
</dbReference>
<dbReference type="CDD" id="cd02007">
    <property type="entry name" value="TPP_DXS"/>
    <property type="match status" value="1"/>
</dbReference>
<comment type="pathway">
    <text evidence="1 10">Metabolic intermediate biosynthesis; 1-deoxy-D-xylulose 5-phosphate biosynthesis; 1-deoxy-D-xylulose 5-phosphate from D-glyceraldehyde 3-phosphate and pyruvate: step 1/1.</text>
</comment>
<evidence type="ECO:0000256" key="7">
    <source>
        <dbReference type="ARBA" id="ARBA00022977"/>
    </source>
</evidence>
<dbReference type="NCBIfam" id="NF003933">
    <property type="entry name" value="PRK05444.2-2"/>
    <property type="match status" value="1"/>
</dbReference>
<dbReference type="GO" id="GO:0016114">
    <property type="term" value="P:terpenoid biosynthetic process"/>
    <property type="evidence" value="ECO:0007669"/>
    <property type="project" value="UniProtKB-UniRule"/>
</dbReference>
<evidence type="ECO:0000313" key="13">
    <source>
        <dbReference type="Proteomes" id="UP000243547"/>
    </source>
</evidence>
<evidence type="ECO:0000256" key="10">
    <source>
        <dbReference type="HAMAP-Rule" id="MF_00315"/>
    </source>
</evidence>
<dbReference type="InterPro" id="IPR033248">
    <property type="entry name" value="Transketolase_C"/>
</dbReference>
<feature type="binding site" evidence="10">
    <location>
        <begin position="116"/>
        <end position="118"/>
    </location>
    <ligand>
        <name>thiamine diphosphate</name>
        <dbReference type="ChEBI" id="CHEBI:58937"/>
    </ligand>
</feature>
<gene>
    <name evidence="10" type="primary">dxs</name>
    <name evidence="12" type="ORF">SAMN02745227_00386</name>
</gene>
<dbReference type="AlphaFoldDB" id="A0A1M6L657"/>
<comment type="catalytic activity">
    <reaction evidence="10">
        <text>D-glyceraldehyde 3-phosphate + pyruvate + H(+) = 1-deoxy-D-xylulose 5-phosphate + CO2</text>
        <dbReference type="Rhea" id="RHEA:12605"/>
        <dbReference type="ChEBI" id="CHEBI:15361"/>
        <dbReference type="ChEBI" id="CHEBI:15378"/>
        <dbReference type="ChEBI" id="CHEBI:16526"/>
        <dbReference type="ChEBI" id="CHEBI:57792"/>
        <dbReference type="ChEBI" id="CHEBI:59776"/>
        <dbReference type="EC" id="2.2.1.7"/>
    </reaction>
</comment>
<comment type="cofactor">
    <cofactor evidence="10">
        <name>Mg(2+)</name>
        <dbReference type="ChEBI" id="CHEBI:18420"/>
    </cofactor>
    <text evidence="10">Binds 1 Mg(2+) ion per subunit.</text>
</comment>
<feature type="binding site" evidence="10">
    <location>
        <position position="177"/>
    </location>
    <ligand>
        <name>thiamine diphosphate</name>
        <dbReference type="ChEBI" id="CHEBI:58937"/>
    </ligand>
</feature>
<comment type="similarity">
    <text evidence="2 10">Belongs to the transketolase family. DXPS subfamily.</text>
</comment>
<dbReference type="InterPro" id="IPR020826">
    <property type="entry name" value="Transketolase_BS"/>
</dbReference>
<dbReference type="PROSITE" id="PS00802">
    <property type="entry name" value="TRANSKETOLASE_2"/>
    <property type="match status" value="1"/>
</dbReference>
<evidence type="ECO:0000313" key="12">
    <source>
        <dbReference type="EMBL" id="SHJ66690.1"/>
    </source>
</evidence>
<feature type="binding site" evidence="10">
    <location>
        <position position="368"/>
    </location>
    <ligand>
        <name>thiamine diphosphate</name>
        <dbReference type="ChEBI" id="CHEBI:58937"/>
    </ligand>
</feature>
<dbReference type="GO" id="GO:0019288">
    <property type="term" value="P:isopentenyl diphosphate biosynthetic process, methylerythritol 4-phosphate pathway"/>
    <property type="evidence" value="ECO:0007669"/>
    <property type="project" value="TreeGrafter"/>
</dbReference>
<dbReference type="EC" id="2.2.1.7" evidence="10"/>
<dbReference type="Gene3D" id="3.40.50.920">
    <property type="match status" value="1"/>
</dbReference>
<dbReference type="GO" id="GO:0000287">
    <property type="term" value="F:magnesium ion binding"/>
    <property type="evidence" value="ECO:0007669"/>
    <property type="project" value="UniProtKB-UniRule"/>
</dbReference>
<evidence type="ECO:0000256" key="9">
    <source>
        <dbReference type="ARBA" id="ARBA00023229"/>
    </source>
</evidence>
<comment type="cofactor">
    <cofactor evidence="10">
        <name>thiamine diphosphate</name>
        <dbReference type="ChEBI" id="CHEBI:58937"/>
    </cofactor>
    <text evidence="10">Binds 1 thiamine pyrophosphate per subunit.</text>
</comment>
<evidence type="ECO:0000256" key="8">
    <source>
        <dbReference type="ARBA" id="ARBA00023052"/>
    </source>
</evidence>
<evidence type="ECO:0000256" key="3">
    <source>
        <dbReference type="ARBA" id="ARBA00011738"/>
    </source>
</evidence>
<dbReference type="GO" id="GO:0008661">
    <property type="term" value="F:1-deoxy-D-xylulose-5-phosphate synthase activity"/>
    <property type="evidence" value="ECO:0007669"/>
    <property type="project" value="UniProtKB-UniRule"/>
</dbReference>
<evidence type="ECO:0000259" key="11">
    <source>
        <dbReference type="SMART" id="SM00861"/>
    </source>
</evidence>
<dbReference type="GO" id="GO:0005829">
    <property type="term" value="C:cytosol"/>
    <property type="evidence" value="ECO:0007669"/>
    <property type="project" value="TreeGrafter"/>
</dbReference>
<accession>A0A1M6L657</accession>
<dbReference type="FunFam" id="3.40.50.970:FF:000005">
    <property type="entry name" value="1-deoxy-D-xylulose-5-phosphate synthase"/>
    <property type="match status" value="1"/>
</dbReference>
<reference evidence="13" key="1">
    <citation type="submission" date="2016-11" db="EMBL/GenBank/DDBJ databases">
        <authorList>
            <person name="Varghese N."/>
            <person name="Submissions S."/>
        </authorList>
    </citation>
    <scope>NUCLEOTIDE SEQUENCE [LARGE SCALE GENOMIC DNA]</scope>
    <source>
        <strain evidence="13">DSM 14826</strain>
    </source>
</reference>
<feature type="binding site" evidence="10">
    <location>
        <position position="147"/>
    </location>
    <ligand>
        <name>Mg(2+)</name>
        <dbReference type="ChEBI" id="CHEBI:18420"/>
    </ligand>
</feature>
<dbReference type="EMBL" id="FRAI01000005">
    <property type="protein sequence ID" value="SHJ66690.1"/>
    <property type="molecule type" value="Genomic_DNA"/>
</dbReference>
<feature type="binding site" evidence="10">
    <location>
        <position position="177"/>
    </location>
    <ligand>
        <name>Mg(2+)</name>
        <dbReference type="ChEBI" id="CHEBI:18420"/>
    </ligand>
</feature>
<keyword evidence="5 10" id="KW-0479">Metal-binding</keyword>
<dbReference type="STRING" id="1120989.SAMN02745227_00386"/>
<keyword evidence="4 10" id="KW-0808">Transferase</keyword>
<keyword evidence="7 10" id="KW-0784">Thiamine biosynthesis</keyword>
<dbReference type="NCBIfam" id="TIGR00204">
    <property type="entry name" value="dxs"/>
    <property type="match status" value="1"/>
</dbReference>
<dbReference type="SMART" id="SM00861">
    <property type="entry name" value="Transket_pyr"/>
    <property type="match status" value="1"/>
</dbReference>
<evidence type="ECO:0000256" key="1">
    <source>
        <dbReference type="ARBA" id="ARBA00004980"/>
    </source>
</evidence>
<dbReference type="Pfam" id="PF02780">
    <property type="entry name" value="Transketolase_C"/>
    <property type="match status" value="1"/>
</dbReference>
<organism evidence="12 13">
    <name type="scientific">Anaerobranca californiensis DSM 14826</name>
    <dbReference type="NCBI Taxonomy" id="1120989"/>
    <lineage>
        <taxon>Bacteria</taxon>
        <taxon>Bacillati</taxon>
        <taxon>Bacillota</taxon>
        <taxon>Clostridia</taxon>
        <taxon>Eubacteriales</taxon>
        <taxon>Proteinivoracaceae</taxon>
        <taxon>Anaerobranca</taxon>
    </lineage>
</organism>
<name>A0A1M6L657_9FIRM</name>
<sequence length="638" mass="70329">MNYQILDKINSPDDIKTLNTEEIKKLCGEIREFLIENVSKTGGHLAPNLGVVELTIALHRVFNSPIDKIVWDVGHQTYVHKIITGRRKDFHTLRKYGGLSGFPKFKESVHDHFETGHSSTSISAALGMALAREIKGENYNVVAVIGDGAMTGGMAFEALNFAGHKQDCRLIVVLNDNEMSITNNVGGLSCYLNRLRTDSKYTKIKKDIQYILNKVPAIGGKLYKSLERVKGSLKYLLVAGILFEELGFKYLGPIDGHNFNVVEDTLRKAKKVDGPVLVHVITKKGKGYWPAENNPQLFHGVGQFDKETGRVIKGKGISFTEVFSKSIIKEGERDPKIIAITAAMAPGTGLEEFAQKYPQRFFDVGIAEQNAVTMAAGLAKEGMTPIFAVYSTFLQRGYDQILHDVCLPNLPVIFAIDRAGIVGADGETHQGIYDIAYLRHIPNITIISPKDGQELRDGIHTALTLKMPVAIRYPRDTVIDEFIDYNSPGILENKGQVLKGGKDVLIISTGVTSNISLEGAQKLLDVGIKATVVHFPYIKPFDKDTLISLAQKHRLALVIEDHTKIGGFGELVSSLFIEENINCKLLSISLPDKFIEHGSRKEILDKYGISAEGIYNKIIKEISGVGYGKESAIRPVIG</sequence>
<dbReference type="InterPro" id="IPR029061">
    <property type="entry name" value="THDP-binding"/>
</dbReference>
<comment type="subunit">
    <text evidence="3 10">Homodimer.</text>
</comment>
<evidence type="ECO:0000256" key="6">
    <source>
        <dbReference type="ARBA" id="ARBA00022842"/>
    </source>
</evidence>
<feature type="binding site" evidence="10">
    <location>
        <position position="75"/>
    </location>
    <ligand>
        <name>thiamine diphosphate</name>
        <dbReference type="ChEBI" id="CHEBI:58937"/>
    </ligand>
</feature>
<dbReference type="CDD" id="cd07033">
    <property type="entry name" value="TPP_PYR_DXS_TK_like"/>
    <property type="match status" value="1"/>
</dbReference>
<keyword evidence="6 10" id="KW-0460">Magnesium</keyword>
<dbReference type="InterPro" id="IPR049557">
    <property type="entry name" value="Transketolase_CS"/>
</dbReference>